<keyword evidence="5" id="KW-0175">Coiled coil</keyword>
<dbReference type="GO" id="GO:0008270">
    <property type="term" value="F:zinc ion binding"/>
    <property type="evidence" value="ECO:0007669"/>
    <property type="project" value="UniProtKB-KW"/>
</dbReference>
<keyword evidence="3" id="KW-0862">Zinc</keyword>
<keyword evidence="8" id="KW-1185">Reference proteome</keyword>
<dbReference type="InterPro" id="IPR001841">
    <property type="entry name" value="Znf_RING"/>
</dbReference>
<accession>A0AAN8WLB6</accession>
<gene>
    <name evidence="7" type="ORF">SK128_011267</name>
</gene>
<dbReference type="PANTHER" id="PTHR47156">
    <property type="entry name" value="PROTEIN CBG20824"/>
    <property type="match status" value="1"/>
</dbReference>
<organism evidence="7 8">
    <name type="scientific">Halocaridina rubra</name>
    <name type="common">Hawaiian red shrimp</name>
    <dbReference type="NCBI Taxonomy" id="373956"/>
    <lineage>
        <taxon>Eukaryota</taxon>
        <taxon>Metazoa</taxon>
        <taxon>Ecdysozoa</taxon>
        <taxon>Arthropoda</taxon>
        <taxon>Crustacea</taxon>
        <taxon>Multicrustacea</taxon>
        <taxon>Malacostraca</taxon>
        <taxon>Eumalacostraca</taxon>
        <taxon>Eucarida</taxon>
        <taxon>Decapoda</taxon>
        <taxon>Pleocyemata</taxon>
        <taxon>Caridea</taxon>
        <taxon>Atyoidea</taxon>
        <taxon>Atyidae</taxon>
        <taxon>Halocaridina</taxon>
    </lineage>
</organism>
<evidence type="ECO:0000256" key="2">
    <source>
        <dbReference type="ARBA" id="ARBA00022771"/>
    </source>
</evidence>
<keyword evidence="1" id="KW-0479">Metal-binding</keyword>
<dbReference type="SMART" id="SM00184">
    <property type="entry name" value="RING"/>
    <property type="match status" value="1"/>
</dbReference>
<evidence type="ECO:0000313" key="8">
    <source>
        <dbReference type="Proteomes" id="UP001381693"/>
    </source>
</evidence>
<feature type="domain" description="RING-type" evidence="6">
    <location>
        <begin position="8"/>
        <end position="51"/>
    </location>
</feature>
<evidence type="ECO:0000256" key="1">
    <source>
        <dbReference type="ARBA" id="ARBA00022723"/>
    </source>
</evidence>
<dbReference type="PROSITE" id="PS00518">
    <property type="entry name" value="ZF_RING_1"/>
    <property type="match status" value="1"/>
</dbReference>
<feature type="coiled-coil region" evidence="5">
    <location>
        <begin position="160"/>
        <end position="197"/>
    </location>
</feature>
<dbReference type="AlphaFoldDB" id="A0AAN8WLB6"/>
<evidence type="ECO:0000256" key="4">
    <source>
        <dbReference type="PROSITE-ProRule" id="PRU00175"/>
    </source>
</evidence>
<dbReference type="InterPro" id="IPR017907">
    <property type="entry name" value="Znf_RING_CS"/>
</dbReference>
<dbReference type="Gene3D" id="3.30.40.10">
    <property type="entry name" value="Zinc/RING finger domain, C3HC4 (zinc finger)"/>
    <property type="match status" value="1"/>
</dbReference>
<keyword evidence="2 4" id="KW-0863">Zinc-finger</keyword>
<dbReference type="SUPFAM" id="SSF57850">
    <property type="entry name" value="RING/U-box"/>
    <property type="match status" value="1"/>
</dbReference>
<dbReference type="PANTHER" id="PTHR47156:SF10">
    <property type="entry name" value="E3 UBIQUITIN-PROTEIN LIGASE TRIM-21-RELATED"/>
    <property type="match status" value="1"/>
</dbReference>
<evidence type="ECO:0000256" key="5">
    <source>
        <dbReference type="SAM" id="Coils"/>
    </source>
</evidence>
<reference evidence="7 8" key="1">
    <citation type="submission" date="2023-11" db="EMBL/GenBank/DDBJ databases">
        <title>Halocaridina rubra genome assembly.</title>
        <authorList>
            <person name="Smith C."/>
        </authorList>
    </citation>
    <scope>NUCLEOTIDE SEQUENCE [LARGE SCALE GENOMIC DNA]</scope>
    <source>
        <strain evidence="7">EP-1</strain>
        <tissue evidence="7">Whole</tissue>
    </source>
</reference>
<dbReference type="Proteomes" id="UP001381693">
    <property type="component" value="Unassembled WGS sequence"/>
</dbReference>
<name>A0AAN8WLB6_HALRR</name>
<proteinExistence type="predicted"/>
<comment type="caution">
    <text evidence="7">The sequence shown here is derived from an EMBL/GenBank/DDBJ whole genome shotgun (WGS) entry which is preliminary data.</text>
</comment>
<evidence type="ECO:0000259" key="6">
    <source>
        <dbReference type="PROSITE" id="PS50089"/>
    </source>
</evidence>
<protein>
    <recommendedName>
        <fullName evidence="6">RING-type domain-containing protein</fullName>
    </recommendedName>
</protein>
<dbReference type="InterPro" id="IPR052667">
    <property type="entry name" value="E3_ubiquitin-ligase_RING"/>
</dbReference>
<dbReference type="PROSITE" id="PS50089">
    <property type="entry name" value="ZF_RING_2"/>
    <property type="match status" value="1"/>
</dbReference>
<dbReference type="InterPro" id="IPR013083">
    <property type="entry name" value="Znf_RING/FYVE/PHD"/>
</dbReference>
<evidence type="ECO:0000313" key="7">
    <source>
        <dbReference type="EMBL" id="KAK7067097.1"/>
    </source>
</evidence>
<dbReference type="Pfam" id="PF14634">
    <property type="entry name" value="zf-RING_5"/>
    <property type="match status" value="1"/>
</dbReference>
<evidence type="ECO:0000256" key="3">
    <source>
        <dbReference type="ARBA" id="ARBA00022833"/>
    </source>
</evidence>
<dbReference type="EMBL" id="JAXCGZ010018927">
    <property type="protein sequence ID" value="KAK7067097.1"/>
    <property type="molecule type" value="Genomic_DNA"/>
</dbReference>
<sequence>MATNPRDCPICDEAYNEENRRPRILNCSHTICTDCIDNILSEDEQLCPFCRSPFTANDATDLKVNQAVLDLIDYYEAGEHKVSDEVNSRSLMDSLNHYKTIAMGANQLQARNCQNVIQRLEKTIDAVEKLRLMKEQVKGRLEGEVTDHMKRIVSDNETSLTNLEQTKTELQNHLRDVHNKQDQLKTVKENIDSCTENNRTDFCKILGEAEDAHSSVLAGLKTIEENTDKEEKVLCKEKKKAEKMKYKVSELLDLLSSPM</sequence>